<dbReference type="InterPro" id="IPR036047">
    <property type="entry name" value="F-box-like_dom_sf"/>
</dbReference>
<organism evidence="2 3">
    <name type="scientific">Spinacia oleracea</name>
    <name type="common">Spinach</name>
    <dbReference type="NCBI Taxonomy" id="3562"/>
    <lineage>
        <taxon>Eukaryota</taxon>
        <taxon>Viridiplantae</taxon>
        <taxon>Streptophyta</taxon>
        <taxon>Embryophyta</taxon>
        <taxon>Tracheophyta</taxon>
        <taxon>Spermatophyta</taxon>
        <taxon>Magnoliopsida</taxon>
        <taxon>eudicotyledons</taxon>
        <taxon>Gunneridae</taxon>
        <taxon>Pentapetalae</taxon>
        <taxon>Caryophyllales</taxon>
        <taxon>Chenopodiaceae</taxon>
        <taxon>Chenopodioideae</taxon>
        <taxon>Anserineae</taxon>
        <taxon>Spinacia</taxon>
    </lineage>
</organism>
<evidence type="ECO:0000259" key="1">
    <source>
        <dbReference type="PROSITE" id="PS50181"/>
    </source>
</evidence>
<dbReference type="PANTHER" id="PTHR31900:SF31">
    <property type="entry name" value="F-BOX_LRR-REPEAT PROTEIN 13-LIKE"/>
    <property type="match status" value="1"/>
</dbReference>
<dbReference type="Pfam" id="PF08387">
    <property type="entry name" value="FBD"/>
    <property type="match status" value="1"/>
</dbReference>
<gene>
    <name evidence="3" type="primary">LOC110802123</name>
</gene>
<dbReference type="Pfam" id="PF00646">
    <property type="entry name" value="F-box"/>
    <property type="match status" value="1"/>
</dbReference>
<dbReference type="PROSITE" id="PS50181">
    <property type="entry name" value="FBOX"/>
    <property type="match status" value="1"/>
</dbReference>
<dbReference type="SMART" id="SM00579">
    <property type="entry name" value="FBD"/>
    <property type="match status" value="1"/>
</dbReference>
<dbReference type="PANTHER" id="PTHR31900">
    <property type="entry name" value="F-BOX/RNI SUPERFAMILY PROTEIN-RELATED"/>
    <property type="match status" value="1"/>
</dbReference>
<dbReference type="InterPro" id="IPR006566">
    <property type="entry name" value="FBD"/>
</dbReference>
<dbReference type="SUPFAM" id="SSF52047">
    <property type="entry name" value="RNI-like"/>
    <property type="match status" value="1"/>
</dbReference>
<dbReference type="AlphaFoldDB" id="A0A9R0K9A6"/>
<sequence length="509" mass="57968">MGDFKFLKYYVRQRCRKLSNGDEEEDRLSSLPDAILTDILSRLSIHSAAATSVLSRRWCRLWTGVFRLNICFQKTSEFSKIIDHILHQVTSRKLCDFYLDLSDVLYVTPESSAVESWLRDVCSRNVETLTFQAGYDDDTLTFRLPSCLVNSQYLVILRLCGAALELKLPENENLSFQLPNLKEMCLGLLVNFPPWLGTLISSCPLLEYLDLIFDLIYLPQPGSVVKIIAPNLKSFSIRMLYVTEQVVRHRVHIDAPKLEEICLQDWTSIYSFLHNPTKIVKAQIILETDVTSFGEEEGGYGWLEDEEYYQEMSKFLGGLCNVSNLVLMLKSRGNTLTYPNSVNLPVFSNLTYLGTNFIKFLLVSLHCFPNLERLKVRLHSDGRPIEQWNWCAPDSIPDCLVSKLKTIQISGLQGVGDELIMLGYILCNAVVLKSLTVNVNMKDAAYARDELAKAYAVWKECQLCRSIFEFPRSSSDCEVVVSCRYVKASGNALQNERLTCEMYVGQGYV</sequence>
<reference evidence="2" key="1">
    <citation type="journal article" date="2021" name="Nat. Commun.">
        <title>Genomic analyses provide insights into spinach domestication and the genetic basis of agronomic traits.</title>
        <authorList>
            <person name="Cai X."/>
            <person name="Sun X."/>
            <person name="Xu C."/>
            <person name="Sun H."/>
            <person name="Wang X."/>
            <person name="Ge C."/>
            <person name="Zhang Z."/>
            <person name="Wang Q."/>
            <person name="Fei Z."/>
            <person name="Jiao C."/>
            <person name="Wang Q."/>
        </authorList>
    </citation>
    <scope>NUCLEOTIDE SEQUENCE [LARGE SCALE GENOMIC DNA]</scope>
    <source>
        <strain evidence="2">cv. Varoflay</strain>
    </source>
</reference>
<feature type="domain" description="F-box" evidence="1">
    <location>
        <begin position="25"/>
        <end position="75"/>
    </location>
</feature>
<name>A0A9R0K9A6_SPIOL</name>
<dbReference type="OrthoDB" id="1298252at2759"/>
<dbReference type="SUPFAM" id="SSF81383">
    <property type="entry name" value="F-box domain"/>
    <property type="match status" value="1"/>
</dbReference>
<dbReference type="RefSeq" id="XP_021863244.1">
    <property type="nucleotide sequence ID" value="XM_022007552.2"/>
</dbReference>
<dbReference type="InterPro" id="IPR055411">
    <property type="entry name" value="LRR_FXL15/At3g58940/PEG3-like"/>
</dbReference>
<evidence type="ECO:0000313" key="3">
    <source>
        <dbReference type="RefSeq" id="XP_021863244.1"/>
    </source>
</evidence>
<reference evidence="3" key="2">
    <citation type="submission" date="2025-08" db="UniProtKB">
        <authorList>
            <consortium name="RefSeq"/>
        </authorList>
    </citation>
    <scope>IDENTIFICATION</scope>
    <source>
        <tissue evidence="3">Leaf</tissue>
    </source>
</reference>
<dbReference type="InterPro" id="IPR050232">
    <property type="entry name" value="FBL13/AtMIF1-like"/>
</dbReference>
<proteinExistence type="predicted"/>
<dbReference type="GeneID" id="110802123"/>
<dbReference type="SMART" id="SM00256">
    <property type="entry name" value="FBOX"/>
    <property type="match status" value="1"/>
</dbReference>
<evidence type="ECO:0000313" key="2">
    <source>
        <dbReference type="Proteomes" id="UP000813463"/>
    </source>
</evidence>
<keyword evidence="2" id="KW-1185">Reference proteome</keyword>
<accession>A0A9R0K9A6</accession>
<dbReference type="InterPro" id="IPR001810">
    <property type="entry name" value="F-box_dom"/>
</dbReference>
<dbReference type="Gene3D" id="1.20.1280.50">
    <property type="match status" value="1"/>
</dbReference>
<dbReference type="Proteomes" id="UP000813463">
    <property type="component" value="Chromosome 6"/>
</dbReference>
<dbReference type="KEGG" id="soe:110802123"/>
<protein>
    <submittedName>
        <fullName evidence="3">F-box/FBD/LRR-repeat protein At1g16930-like</fullName>
    </submittedName>
</protein>
<dbReference type="Pfam" id="PF24758">
    <property type="entry name" value="LRR_At5g56370"/>
    <property type="match status" value="1"/>
</dbReference>